<keyword evidence="4" id="KW-0233">DNA recombination</keyword>
<gene>
    <name evidence="9" type="ORF">HOLDEFILI_02460</name>
</gene>
<organism evidence="9 10">
    <name type="scientific">Holdemania filiformis DSM 12042</name>
    <dbReference type="NCBI Taxonomy" id="545696"/>
    <lineage>
        <taxon>Bacteria</taxon>
        <taxon>Bacillati</taxon>
        <taxon>Bacillota</taxon>
        <taxon>Erysipelotrichia</taxon>
        <taxon>Erysipelotrichales</taxon>
        <taxon>Erysipelotrichaceae</taxon>
        <taxon>Holdemania</taxon>
    </lineage>
</organism>
<keyword evidence="2" id="KW-0229">DNA integration</keyword>
<dbReference type="InterPro" id="IPR013762">
    <property type="entry name" value="Integrase-like_cat_sf"/>
</dbReference>
<dbReference type="CDD" id="cd01189">
    <property type="entry name" value="INT_ICEBs1_C_like"/>
    <property type="match status" value="1"/>
</dbReference>
<evidence type="ECO:0000256" key="1">
    <source>
        <dbReference type="ARBA" id="ARBA00008857"/>
    </source>
</evidence>
<reference evidence="9 10" key="2">
    <citation type="submission" date="2009-02" db="EMBL/GenBank/DDBJ databases">
        <title>Draft genome sequence of Holdemania filiformis DSM 12042.</title>
        <authorList>
            <person name="Sudarsanam P."/>
            <person name="Ley R."/>
            <person name="Guruge J."/>
            <person name="Turnbaugh P.J."/>
            <person name="Mahowald M."/>
            <person name="Liep D."/>
            <person name="Gordon J."/>
        </authorList>
    </citation>
    <scope>NUCLEOTIDE SEQUENCE [LARGE SCALE GENOMIC DNA]</scope>
    <source>
        <strain evidence="9 10">DSM 12042</strain>
    </source>
</reference>
<dbReference type="eggNOG" id="COG0582">
    <property type="taxonomic scope" value="Bacteria"/>
</dbReference>
<evidence type="ECO:0000313" key="10">
    <source>
        <dbReference type="Proteomes" id="UP000005950"/>
    </source>
</evidence>
<evidence type="ECO:0000313" key="9">
    <source>
        <dbReference type="EMBL" id="EEF67444.1"/>
    </source>
</evidence>
<protein>
    <submittedName>
        <fullName evidence="9">Site-specific recombinase, phage integrase family</fullName>
    </submittedName>
</protein>
<evidence type="ECO:0000259" key="7">
    <source>
        <dbReference type="PROSITE" id="PS51898"/>
    </source>
</evidence>
<evidence type="ECO:0000259" key="8">
    <source>
        <dbReference type="PROSITE" id="PS51900"/>
    </source>
</evidence>
<evidence type="ECO:0000256" key="4">
    <source>
        <dbReference type="ARBA" id="ARBA00023172"/>
    </source>
</evidence>
<sequence length="465" mass="52944">MKMASIVKRKSKYSVVYDYTDENGKRRQRWETFSTNAEAKKRKKQIEYEQDSGTFFIPTAKTLNDLLDEYMSIYGVNTWAMSTYESRRGLARNYITPIIGDMLLSDITPRMMDKYYRDLLSVKTVSVNNRKPTSEYLTPHTVREIHKLLRSAFNQAVRWELISRNPVLNATLPKEEHKERDIWTAETLSKAMEVCDDPILSLALNLAFSCSLRIGEMLGLTWDCIDIAPQSIENGSAYIFVNKELQRVTRGALDDLSDKGVIKKFPPCIASTHTALVLKEPKTKTSIRRVYLPKTVAYMLVERKKEIDELMDLFGDEYIDNNLVFCSSNGRPMESQVINRAFNKLIKENGLPHVVFHSLRHSSITYKLKLNGGDMKSVQGDSGHAQVKMVADVYSHIIDEDRCINAQRLEEAFYSSKTPDPVEDTEPKTADTAVTESDESDAAKILELLKNPETAALLKQLAKAL</sequence>
<dbReference type="GO" id="GO:0015074">
    <property type="term" value="P:DNA integration"/>
    <property type="evidence" value="ECO:0007669"/>
    <property type="project" value="UniProtKB-KW"/>
</dbReference>
<dbReference type="PANTHER" id="PTHR30349:SF64">
    <property type="entry name" value="PROPHAGE INTEGRASE INTD-RELATED"/>
    <property type="match status" value="1"/>
</dbReference>
<dbReference type="Pfam" id="PF00589">
    <property type="entry name" value="Phage_integrase"/>
    <property type="match status" value="1"/>
</dbReference>
<dbReference type="PROSITE" id="PS51900">
    <property type="entry name" value="CB"/>
    <property type="match status" value="1"/>
</dbReference>
<dbReference type="Gene3D" id="1.10.443.10">
    <property type="entry name" value="Intergrase catalytic core"/>
    <property type="match status" value="1"/>
</dbReference>
<dbReference type="GO" id="GO:0003677">
    <property type="term" value="F:DNA binding"/>
    <property type="evidence" value="ECO:0007669"/>
    <property type="project" value="UniProtKB-UniRule"/>
</dbReference>
<dbReference type="GO" id="GO:0006310">
    <property type="term" value="P:DNA recombination"/>
    <property type="evidence" value="ECO:0007669"/>
    <property type="project" value="UniProtKB-KW"/>
</dbReference>
<comment type="caution">
    <text evidence="9">The sequence shown here is derived from an EMBL/GenBank/DDBJ whole genome shotgun (WGS) entry which is preliminary data.</text>
</comment>
<evidence type="ECO:0000256" key="5">
    <source>
        <dbReference type="PROSITE-ProRule" id="PRU01248"/>
    </source>
</evidence>
<dbReference type="PROSITE" id="PS51898">
    <property type="entry name" value="TYR_RECOMBINASE"/>
    <property type="match status" value="1"/>
</dbReference>
<dbReference type="STRING" id="545696.HOLDEFILI_02460"/>
<dbReference type="EMBL" id="ACCF01000142">
    <property type="protein sequence ID" value="EEF67444.1"/>
    <property type="molecule type" value="Genomic_DNA"/>
</dbReference>
<dbReference type="InterPro" id="IPR044068">
    <property type="entry name" value="CB"/>
</dbReference>
<dbReference type="InterPro" id="IPR002104">
    <property type="entry name" value="Integrase_catalytic"/>
</dbReference>
<evidence type="ECO:0000256" key="2">
    <source>
        <dbReference type="ARBA" id="ARBA00022908"/>
    </source>
</evidence>
<feature type="domain" description="Tyr recombinase" evidence="7">
    <location>
        <begin position="178"/>
        <end position="408"/>
    </location>
</feature>
<accession>B9Y9F5</accession>
<evidence type="ECO:0000256" key="6">
    <source>
        <dbReference type="SAM" id="MobiDB-lite"/>
    </source>
</evidence>
<dbReference type="SUPFAM" id="SSF56349">
    <property type="entry name" value="DNA breaking-rejoining enzymes"/>
    <property type="match status" value="1"/>
</dbReference>
<keyword evidence="3 5" id="KW-0238">DNA-binding</keyword>
<feature type="region of interest" description="Disordered" evidence="6">
    <location>
        <begin position="415"/>
        <end position="437"/>
    </location>
</feature>
<reference evidence="9 10" key="1">
    <citation type="submission" date="2008-12" db="EMBL/GenBank/DDBJ databases">
        <authorList>
            <person name="Fulton L."/>
            <person name="Clifton S."/>
            <person name="Fulton B."/>
            <person name="Xu J."/>
            <person name="Minx P."/>
            <person name="Pepin K.H."/>
            <person name="Johnson M."/>
            <person name="Bhonagiri V."/>
            <person name="Nash W.E."/>
            <person name="Mardis E.R."/>
            <person name="Wilson R.K."/>
        </authorList>
    </citation>
    <scope>NUCLEOTIDE SEQUENCE [LARGE SCALE GENOMIC DNA]</scope>
    <source>
        <strain evidence="9 10">DSM 12042</strain>
    </source>
</reference>
<dbReference type="InterPro" id="IPR004107">
    <property type="entry name" value="Integrase_SAM-like_N"/>
</dbReference>
<comment type="similarity">
    <text evidence="1">Belongs to the 'phage' integrase family.</text>
</comment>
<dbReference type="Gene3D" id="1.10.150.130">
    <property type="match status" value="1"/>
</dbReference>
<evidence type="ECO:0000256" key="3">
    <source>
        <dbReference type="ARBA" id="ARBA00023125"/>
    </source>
</evidence>
<feature type="domain" description="Core-binding (CB)" evidence="8">
    <location>
        <begin position="61"/>
        <end position="157"/>
    </location>
</feature>
<dbReference type="Proteomes" id="UP000005950">
    <property type="component" value="Unassembled WGS sequence"/>
</dbReference>
<dbReference type="InterPro" id="IPR010998">
    <property type="entry name" value="Integrase_recombinase_N"/>
</dbReference>
<dbReference type="AlphaFoldDB" id="B9Y9F5"/>
<dbReference type="InterPro" id="IPR050090">
    <property type="entry name" value="Tyrosine_recombinase_XerCD"/>
</dbReference>
<name>B9Y9F5_9FIRM</name>
<proteinExistence type="inferred from homology"/>
<dbReference type="Pfam" id="PF14659">
    <property type="entry name" value="Phage_int_SAM_3"/>
    <property type="match status" value="1"/>
</dbReference>
<dbReference type="HOGENOM" id="CLU_027562_17_1_9"/>
<dbReference type="PANTHER" id="PTHR30349">
    <property type="entry name" value="PHAGE INTEGRASE-RELATED"/>
    <property type="match status" value="1"/>
</dbReference>
<dbReference type="InterPro" id="IPR011010">
    <property type="entry name" value="DNA_brk_join_enz"/>
</dbReference>